<gene>
    <name evidence="1" type="ORF">PHPALM_20112</name>
</gene>
<dbReference type="Proteomes" id="UP000237271">
    <property type="component" value="Unassembled WGS sequence"/>
</dbReference>
<comment type="caution">
    <text evidence="1">The sequence shown here is derived from an EMBL/GenBank/DDBJ whole genome shotgun (WGS) entry which is preliminary data.</text>
</comment>
<evidence type="ECO:0000313" key="1">
    <source>
        <dbReference type="EMBL" id="POM64364.1"/>
    </source>
</evidence>
<dbReference type="AlphaFoldDB" id="A0A2P4XFR0"/>
<proteinExistence type="predicted"/>
<name>A0A2P4XFR0_9STRA</name>
<dbReference type="OrthoDB" id="124182at2759"/>
<organism evidence="1 2">
    <name type="scientific">Phytophthora palmivora</name>
    <dbReference type="NCBI Taxonomy" id="4796"/>
    <lineage>
        <taxon>Eukaryota</taxon>
        <taxon>Sar</taxon>
        <taxon>Stramenopiles</taxon>
        <taxon>Oomycota</taxon>
        <taxon>Peronosporomycetes</taxon>
        <taxon>Peronosporales</taxon>
        <taxon>Peronosporaceae</taxon>
        <taxon>Phytophthora</taxon>
    </lineage>
</organism>
<sequence>MTMIAFQESDSLALDAQLRAKVLLMAPHYNGELRRVHTRDKVRRYAYWYGWKRVDDGYVSECATCGSEKGYRPWKNGLMQKMPSHELSGLFSLLDVDAVGPLVTTPRDNKFMLVFADYFTRWG</sequence>
<reference evidence="1 2" key="1">
    <citation type="journal article" date="2017" name="Genome Biol. Evol.">
        <title>Phytophthora megakarya and P. palmivora, closely related causal agents of cacao black pod rot, underwent increases in genome sizes and gene numbers by different mechanisms.</title>
        <authorList>
            <person name="Ali S.S."/>
            <person name="Shao J."/>
            <person name="Lary D.J."/>
            <person name="Kronmiller B."/>
            <person name="Shen D."/>
            <person name="Strem M.D."/>
            <person name="Amoako-Attah I."/>
            <person name="Akrofi A.Y."/>
            <person name="Begoude B.A."/>
            <person name="Ten Hoopen G.M."/>
            <person name="Coulibaly K."/>
            <person name="Kebe B.I."/>
            <person name="Melnick R.L."/>
            <person name="Guiltinan M.J."/>
            <person name="Tyler B.M."/>
            <person name="Meinhardt L.W."/>
            <person name="Bailey B.A."/>
        </authorList>
    </citation>
    <scope>NUCLEOTIDE SEQUENCE [LARGE SCALE GENOMIC DNA]</scope>
    <source>
        <strain evidence="2">sbr112.9</strain>
    </source>
</reference>
<keyword evidence="2" id="KW-1185">Reference proteome</keyword>
<dbReference type="EMBL" id="NCKW01011119">
    <property type="protein sequence ID" value="POM64364.1"/>
    <property type="molecule type" value="Genomic_DNA"/>
</dbReference>
<protein>
    <submittedName>
        <fullName evidence="1">GapPol Polyprotein</fullName>
    </submittedName>
</protein>
<evidence type="ECO:0000313" key="2">
    <source>
        <dbReference type="Proteomes" id="UP000237271"/>
    </source>
</evidence>
<accession>A0A2P4XFR0</accession>